<dbReference type="InterPro" id="IPR017850">
    <property type="entry name" value="Alkaline_phosphatase_core_sf"/>
</dbReference>
<evidence type="ECO:0000313" key="4">
    <source>
        <dbReference type="Proteomes" id="UP000721236"/>
    </source>
</evidence>
<feature type="region of interest" description="Disordered" evidence="1">
    <location>
        <begin position="24"/>
        <end position="43"/>
    </location>
</feature>
<keyword evidence="4" id="KW-1185">Reference proteome</keyword>
<evidence type="ECO:0000313" key="3">
    <source>
        <dbReference type="EMBL" id="CAG9165394.1"/>
    </source>
</evidence>
<dbReference type="Pfam" id="PF01663">
    <property type="entry name" value="Phosphodiest"/>
    <property type="match status" value="1"/>
</dbReference>
<evidence type="ECO:0008006" key="5">
    <source>
        <dbReference type="Google" id="ProtNLM"/>
    </source>
</evidence>
<accession>A0ABM8WDI4</accession>
<proteinExistence type="predicted"/>
<dbReference type="InterPro" id="IPR013320">
    <property type="entry name" value="ConA-like_dom_sf"/>
</dbReference>
<dbReference type="Gene3D" id="2.60.120.200">
    <property type="match status" value="1"/>
</dbReference>
<reference evidence="3 4" key="1">
    <citation type="submission" date="2021-08" db="EMBL/GenBank/DDBJ databases">
        <authorList>
            <person name="Peeters C."/>
        </authorList>
    </citation>
    <scope>NUCLEOTIDE SEQUENCE [LARGE SCALE GENOMIC DNA]</scope>
    <source>
        <strain evidence="3 4">LMG 21510</strain>
    </source>
</reference>
<dbReference type="RefSeq" id="WP_224038949.1">
    <property type="nucleotide sequence ID" value="NZ_CAJZAH010000001.1"/>
</dbReference>
<feature type="signal peptide" evidence="2">
    <location>
        <begin position="1"/>
        <end position="20"/>
    </location>
</feature>
<sequence length="674" mass="69608">MAWQQHLRAAGGLALALALAACGGDDDDNQPPTPADPPPSSASRKILLIGVDGAAYPQVQAALLRKAMPNLAQLSILPAATGGAVGTITAQPPLDAPSWATVLTGAWANRHGIADDSEPGGDTTGLQAPTLFHYLRADGALARKLGSATSAPLLPRLLQGDVAAGHLDSHVDCAGVDSCVTQNGVRMVQSGYDAVFAQFSAPGVAAAEDGFGNGNASGRYVAALTAFDTALGELLNAVAARKRANAGEEWLVLVTTSHGLDRTGATTSVPTVQNRTAFVALNRPADAAYGLPGAAAPGSESDLSALATTADIVPTLLSHAGVRIAPQANALDGSALTRAPALRGIGAKPGDYNASLTLAWQNPAHATGPLTLLRDGVQIATLDGKAQGYKDSAFGDLPDGLHRFNYTLVRDGEAVSYLAQLNYARPVPLAATLRNDLAAYYSFDALPVADIKAGTSLGPWVPGTDGGSLPADSFQARALAVDSRIDSYRLALNGDDIALKPQFTIGFWFKTDCTQGNSIGAPVLSNKNYASGANAGIAIGLFGSCELRFNIGSGGGKRDDINGLRVSAGQWAYVALAVDAANKRFSAYVIDPVRGVQKVENKAIANTDVTKLNGLATKVWGVNDDATHNYVGNNAGALKGVMAFNDLAMWQRLVTLDELRTIDASHQPLSSLNP</sequence>
<comment type="caution">
    <text evidence="3">The sequence shown here is derived from an EMBL/GenBank/DDBJ whole genome shotgun (WGS) entry which is preliminary data.</text>
</comment>
<feature type="compositionally biased region" description="Pro residues" evidence="1">
    <location>
        <begin position="31"/>
        <end position="40"/>
    </location>
</feature>
<dbReference type="Gene3D" id="3.40.720.10">
    <property type="entry name" value="Alkaline Phosphatase, subunit A"/>
    <property type="match status" value="2"/>
</dbReference>
<dbReference type="SUPFAM" id="SSF49899">
    <property type="entry name" value="Concanavalin A-like lectins/glucanases"/>
    <property type="match status" value="1"/>
</dbReference>
<name>A0ABM8WDI4_9BURK</name>
<dbReference type="Proteomes" id="UP000721236">
    <property type="component" value="Unassembled WGS sequence"/>
</dbReference>
<dbReference type="EMBL" id="CAJZAH010000001">
    <property type="protein sequence ID" value="CAG9165394.1"/>
    <property type="molecule type" value="Genomic_DNA"/>
</dbReference>
<dbReference type="InterPro" id="IPR002591">
    <property type="entry name" value="Phosphodiest/P_Trfase"/>
</dbReference>
<dbReference type="Pfam" id="PF13385">
    <property type="entry name" value="Laminin_G_3"/>
    <property type="match status" value="1"/>
</dbReference>
<organism evidence="3 4">
    <name type="scientific">Cupriavidus respiraculi</name>
    <dbReference type="NCBI Taxonomy" id="195930"/>
    <lineage>
        <taxon>Bacteria</taxon>
        <taxon>Pseudomonadati</taxon>
        <taxon>Pseudomonadota</taxon>
        <taxon>Betaproteobacteria</taxon>
        <taxon>Burkholderiales</taxon>
        <taxon>Burkholderiaceae</taxon>
        <taxon>Cupriavidus</taxon>
    </lineage>
</organism>
<gene>
    <name evidence="3" type="ORF">LMG21510_00072</name>
</gene>
<feature type="chain" id="PRO_5046181752" description="Nucleotide pyrophosphatase" evidence="2">
    <location>
        <begin position="21"/>
        <end position="674"/>
    </location>
</feature>
<dbReference type="SUPFAM" id="SSF53649">
    <property type="entry name" value="Alkaline phosphatase-like"/>
    <property type="match status" value="1"/>
</dbReference>
<protein>
    <recommendedName>
        <fullName evidence="5">Nucleotide pyrophosphatase</fullName>
    </recommendedName>
</protein>
<keyword evidence="2" id="KW-0732">Signal</keyword>
<evidence type="ECO:0000256" key="2">
    <source>
        <dbReference type="SAM" id="SignalP"/>
    </source>
</evidence>
<evidence type="ECO:0000256" key="1">
    <source>
        <dbReference type="SAM" id="MobiDB-lite"/>
    </source>
</evidence>